<dbReference type="Proteomes" id="UP000263957">
    <property type="component" value="Unassembled WGS sequence"/>
</dbReference>
<feature type="transmembrane region" description="Helical" evidence="1">
    <location>
        <begin position="25"/>
        <end position="44"/>
    </location>
</feature>
<accession>A0A356W8H3</accession>
<sequence>MQIAETAKQHGRAPALIQRLGARPWVVTVFFSAALIFLVQPMYAKMTTPLMGGAPAVWNVSLVCFQAALLGGYAYAHVLGRLKSLPLQVGIHGALLCLAALALPLSISGLFGAPDPEHPALWLTG</sequence>
<evidence type="ECO:0000256" key="1">
    <source>
        <dbReference type="SAM" id="Phobius"/>
    </source>
</evidence>
<feature type="non-terminal residue" evidence="2">
    <location>
        <position position="125"/>
    </location>
</feature>
<feature type="transmembrane region" description="Helical" evidence="1">
    <location>
        <begin position="91"/>
        <end position="113"/>
    </location>
</feature>
<evidence type="ECO:0000313" key="2">
    <source>
        <dbReference type="EMBL" id="HBQ49328.1"/>
    </source>
</evidence>
<reference evidence="2 3" key="1">
    <citation type="journal article" date="2018" name="Nat. Biotechnol.">
        <title>A standardized bacterial taxonomy based on genome phylogeny substantially revises the tree of life.</title>
        <authorList>
            <person name="Parks D.H."/>
            <person name="Chuvochina M."/>
            <person name="Waite D.W."/>
            <person name="Rinke C."/>
            <person name="Skarshewski A."/>
            <person name="Chaumeil P.A."/>
            <person name="Hugenholtz P."/>
        </authorList>
    </citation>
    <scope>NUCLEOTIDE SEQUENCE [LARGE SCALE GENOMIC DNA]</scope>
    <source>
        <strain evidence="2">UBA10378</strain>
    </source>
</reference>
<name>A0A356W8H3_9PROT</name>
<keyword evidence="1" id="KW-1133">Transmembrane helix</keyword>
<feature type="transmembrane region" description="Helical" evidence="1">
    <location>
        <begin position="56"/>
        <end position="79"/>
    </location>
</feature>
<keyword evidence="1" id="KW-0812">Transmembrane</keyword>
<dbReference type="EMBL" id="DOGS01000214">
    <property type="protein sequence ID" value="HBQ49328.1"/>
    <property type="molecule type" value="Genomic_DNA"/>
</dbReference>
<evidence type="ECO:0000313" key="3">
    <source>
        <dbReference type="Proteomes" id="UP000263957"/>
    </source>
</evidence>
<keyword evidence="1" id="KW-0472">Membrane</keyword>
<comment type="caution">
    <text evidence="2">The sequence shown here is derived from an EMBL/GenBank/DDBJ whole genome shotgun (WGS) entry which is preliminary data.</text>
</comment>
<organism evidence="2 3">
    <name type="scientific">Hyphomonas atlantica</name>
    <dbReference type="NCBI Taxonomy" id="1280948"/>
    <lineage>
        <taxon>Bacteria</taxon>
        <taxon>Pseudomonadati</taxon>
        <taxon>Pseudomonadota</taxon>
        <taxon>Alphaproteobacteria</taxon>
        <taxon>Hyphomonadales</taxon>
        <taxon>Hyphomonadaceae</taxon>
        <taxon>Hyphomonas</taxon>
    </lineage>
</organism>
<dbReference type="AlphaFoldDB" id="A0A356W8H3"/>
<proteinExistence type="predicted"/>
<gene>
    <name evidence="2" type="ORF">DD728_10680</name>
</gene>
<protein>
    <submittedName>
        <fullName evidence="2">Spermidine synthase</fullName>
    </submittedName>
</protein>